<evidence type="ECO:0000256" key="1">
    <source>
        <dbReference type="SAM" id="MobiDB-lite"/>
    </source>
</evidence>
<accession>A0ABR4QGZ7</accession>
<gene>
    <name evidence="2" type="ORF">TcWFU_005101</name>
</gene>
<name>A0ABR4QGZ7_9CEST</name>
<dbReference type="EMBL" id="JAKROA010000003">
    <property type="protein sequence ID" value="KAL5108919.1"/>
    <property type="molecule type" value="Genomic_DNA"/>
</dbReference>
<protein>
    <submittedName>
        <fullName evidence="2">Uncharacterized protein</fullName>
    </submittedName>
</protein>
<feature type="region of interest" description="Disordered" evidence="1">
    <location>
        <begin position="58"/>
        <end position="79"/>
    </location>
</feature>
<evidence type="ECO:0000313" key="3">
    <source>
        <dbReference type="Proteomes" id="UP001651158"/>
    </source>
</evidence>
<keyword evidence="3" id="KW-1185">Reference proteome</keyword>
<reference evidence="2 3" key="1">
    <citation type="journal article" date="2022" name="Front. Cell. Infect. Microbiol.">
        <title>The Genomes of Two Strains of Taenia crassiceps the Animal Model for the Study of Human Cysticercosis.</title>
        <authorList>
            <person name="Bobes R.J."/>
            <person name="Estrada K."/>
            <person name="Rios-Valencia D.G."/>
            <person name="Calderon-Gallegos A."/>
            <person name="de la Torre P."/>
            <person name="Carrero J.C."/>
            <person name="Sanchez-Flores A."/>
            <person name="Laclette J.P."/>
        </authorList>
    </citation>
    <scope>NUCLEOTIDE SEQUENCE [LARGE SCALE GENOMIC DNA]</scope>
    <source>
        <strain evidence="2">WFUcys</strain>
    </source>
</reference>
<organism evidence="2 3">
    <name type="scientific">Taenia crassiceps</name>
    <dbReference type="NCBI Taxonomy" id="6207"/>
    <lineage>
        <taxon>Eukaryota</taxon>
        <taxon>Metazoa</taxon>
        <taxon>Spiralia</taxon>
        <taxon>Lophotrochozoa</taxon>
        <taxon>Platyhelminthes</taxon>
        <taxon>Cestoda</taxon>
        <taxon>Eucestoda</taxon>
        <taxon>Cyclophyllidea</taxon>
        <taxon>Taeniidae</taxon>
        <taxon>Taenia</taxon>
    </lineage>
</organism>
<evidence type="ECO:0000313" key="2">
    <source>
        <dbReference type="EMBL" id="KAL5108919.1"/>
    </source>
</evidence>
<comment type="caution">
    <text evidence="2">The sequence shown here is derived from an EMBL/GenBank/DDBJ whole genome shotgun (WGS) entry which is preliminary data.</text>
</comment>
<feature type="compositionally biased region" description="Basic and acidic residues" evidence="1">
    <location>
        <begin position="58"/>
        <end position="69"/>
    </location>
</feature>
<sequence>MQLWCVHEIYLPREQSAHSRPLCLCTVITQLPMRGEGEWAVLIHRRLHLHLTHSRGDVYRRDEEGDNRPRPTLASGDRTRRRITAQFGLMLGTHCLQRPRSVPRQSNRSSSLIAALNAQSHASDATSARLARPPPRPASTLPRLASHYRSRTIPRNRCKCRGGSKGRFTNCRRCGGRTPFLIPRGLEYLQMPLEPRLQREINKKYAKLITDSAKRLVSAHQPLEF</sequence>
<proteinExistence type="predicted"/>
<feature type="region of interest" description="Disordered" evidence="1">
    <location>
        <begin position="116"/>
        <end position="148"/>
    </location>
</feature>
<dbReference type="Proteomes" id="UP001651158">
    <property type="component" value="Unassembled WGS sequence"/>
</dbReference>